<feature type="region of interest" description="Disordered" evidence="1">
    <location>
        <begin position="43"/>
        <end position="75"/>
    </location>
</feature>
<protein>
    <submittedName>
        <fullName evidence="2">Uncharacterized protein</fullName>
    </submittedName>
</protein>
<keyword evidence="3" id="KW-1185">Reference proteome</keyword>
<feature type="region of interest" description="Disordered" evidence="1">
    <location>
        <begin position="1"/>
        <end position="25"/>
    </location>
</feature>
<dbReference type="AlphaFoldDB" id="A0ABD6DAR1"/>
<evidence type="ECO:0000313" key="3">
    <source>
        <dbReference type="Proteomes" id="UP001597052"/>
    </source>
</evidence>
<dbReference type="RefSeq" id="WP_256395236.1">
    <property type="nucleotide sequence ID" value="NZ_JANHDJ010000002.1"/>
</dbReference>
<feature type="compositionally biased region" description="Basic and acidic residues" evidence="1">
    <location>
        <begin position="52"/>
        <end position="75"/>
    </location>
</feature>
<dbReference type="EMBL" id="JBHUDM010000002">
    <property type="protein sequence ID" value="MFD1642395.1"/>
    <property type="molecule type" value="Genomic_DNA"/>
</dbReference>
<evidence type="ECO:0000313" key="2">
    <source>
        <dbReference type="EMBL" id="MFD1642395.1"/>
    </source>
</evidence>
<accession>A0ABD6DAR1</accession>
<feature type="compositionally biased region" description="Acidic residues" evidence="1">
    <location>
        <begin position="16"/>
        <end position="25"/>
    </location>
</feature>
<name>A0ABD6DAR1_9EURY</name>
<organism evidence="2 3">
    <name type="scientific">Halohasta litorea</name>
    <dbReference type="NCBI Taxonomy" id="869891"/>
    <lineage>
        <taxon>Archaea</taxon>
        <taxon>Methanobacteriati</taxon>
        <taxon>Methanobacteriota</taxon>
        <taxon>Stenosarchaea group</taxon>
        <taxon>Halobacteria</taxon>
        <taxon>Halobacteriales</taxon>
        <taxon>Haloferacaceae</taxon>
        <taxon>Halohasta</taxon>
    </lineage>
</organism>
<evidence type="ECO:0000256" key="1">
    <source>
        <dbReference type="SAM" id="MobiDB-lite"/>
    </source>
</evidence>
<proteinExistence type="predicted"/>
<dbReference type="Proteomes" id="UP001597052">
    <property type="component" value="Unassembled WGS sequence"/>
</dbReference>
<sequence length="75" mass="8478">MARWIQTADDGQLTEITDEEPADGDEWIEITELAYMSDAAPDGMASTRYYKPKADEPKGGWDIESETLGKRFHEP</sequence>
<gene>
    <name evidence="2" type="ORF">ACFSBW_10975</name>
</gene>
<comment type="caution">
    <text evidence="2">The sequence shown here is derived from an EMBL/GenBank/DDBJ whole genome shotgun (WGS) entry which is preliminary data.</text>
</comment>
<reference evidence="2 3" key="1">
    <citation type="journal article" date="2019" name="Int. J. Syst. Evol. Microbiol.">
        <title>The Global Catalogue of Microorganisms (GCM) 10K type strain sequencing project: providing services to taxonomists for standard genome sequencing and annotation.</title>
        <authorList>
            <consortium name="The Broad Institute Genomics Platform"/>
            <consortium name="The Broad Institute Genome Sequencing Center for Infectious Disease"/>
            <person name="Wu L."/>
            <person name="Ma J."/>
        </authorList>
    </citation>
    <scope>NUCLEOTIDE SEQUENCE [LARGE SCALE GENOMIC DNA]</scope>
    <source>
        <strain evidence="2 3">CGMCC 1.10593</strain>
    </source>
</reference>